<evidence type="ECO:0000313" key="14">
    <source>
        <dbReference type="Proteomes" id="UP001332192"/>
    </source>
</evidence>
<dbReference type="PIRSF" id="PIRSF004862">
    <property type="entry name" value="FliF"/>
    <property type="match status" value="1"/>
</dbReference>
<name>A0ABZ1C036_9FIRM</name>
<keyword evidence="13" id="KW-0282">Flagellum</keyword>
<evidence type="ECO:0000259" key="12">
    <source>
        <dbReference type="Pfam" id="PF08345"/>
    </source>
</evidence>
<comment type="similarity">
    <text evidence="3 9">Belongs to the FliF family.</text>
</comment>
<comment type="subcellular location">
    <subcellularLocation>
        <location evidence="1 9">Bacterial flagellum basal body</location>
    </subcellularLocation>
    <subcellularLocation>
        <location evidence="2">Cell membrane</location>
        <topology evidence="2">Multi-pass membrane protein</topology>
    </subcellularLocation>
</comment>
<dbReference type="RefSeq" id="WP_324717719.1">
    <property type="nucleotide sequence ID" value="NZ_CP141615.1"/>
</dbReference>
<keyword evidence="13" id="KW-0966">Cell projection</keyword>
<organism evidence="13 14">
    <name type="scientific">Carboxydichorda subterranea</name>
    <dbReference type="NCBI Taxonomy" id="3109565"/>
    <lineage>
        <taxon>Bacteria</taxon>
        <taxon>Bacillati</taxon>
        <taxon>Bacillota</taxon>
        <taxon>Limnochordia</taxon>
        <taxon>Limnochordales</taxon>
        <taxon>Geochordaceae</taxon>
        <taxon>Carboxydichorda</taxon>
    </lineage>
</organism>
<reference evidence="13 14" key="1">
    <citation type="journal article" date="2024" name="Front. Microbiol.">
        <title>Novel thermophilic genera Geochorda gen. nov. and Carboxydochorda gen. nov. from the deep terrestrial subsurface reveal the ecophysiological diversity in the class Limnochordia.</title>
        <authorList>
            <person name="Karnachuk O.V."/>
            <person name="Lukina A.P."/>
            <person name="Avakyan M.R."/>
            <person name="Kadnikov V.V."/>
            <person name="Begmatov S."/>
            <person name="Beletsky A.V."/>
            <person name="Vlasova K.G."/>
            <person name="Novikov A.A."/>
            <person name="Shcherbakova V.A."/>
            <person name="Mardanov A.V."/>
            <person name="Ravin N.V."/>
        </authorList>
    </citation>
    <scope>NUCLEOTIDE SEQUENCE [LARGE SCALE GENOMIC DNA]</scope>
    <source>
        <strain evidence="13 14">L945</strain>
    </source>
</reference>
<evidence type="ECO:0000256" key="8">
    <source>
        <dbReference type="ARBA" id="ARBA00023143"/>
    </source>
</evidence>
<evidence type="ECO:0000256" key="10">
    <source>
        <dbReference type="SAM" id="Phobius"/>
    </source>
</evidence>
<accession>A0ABZ1C036</accession>
<keyword evidence="4" id="KW-1003">Cell membrane</keyword>
<evidence type="ECO:0000256" key="1">
    <source>
        <dbReference type="ARBA" id="ARBA00004117"/>
    </source>
</evidence>
<evidence type="ECO:0000256" key="9">
    <source>
        <dbReference type="PIRNR" id="PIRNR004862"/>
    </source>
</evidence>
<dbReference type="InterPro" id="IPR000067">
    <property type="entry name" value="FlgMring_FliF"/>
</dbReference>
<feature type="transmembrane region" description="Helical" evidence="10">
    <location>
        <begin position="25"/>
        <end position="45"/>
    </location>
</feature>
<dbReference type="Pfam" id="PF01514">
    <property type="entry name" value="YscJ_FliF"/>
    <property type="match status" value="1"/>
</dbReference>
<keyword evidence="14" id="KW-1185">Reference proteome</keyword>
<comment type="function">
    <text evidence="9">The M ring may be actively involved in energy transduction.</text>
</comment>
<keyword evidence="13" id="KW-0969">Cilium</keyword>
<evidence type="ECO:0000256" key="2">
    <source>
        <dbReference type="ARBA" id="ARBA00004651"/>
    </source>
</evidence>
<sequence>MGAALERLWQQLRTIWQGMGRTARLATAGGVVAAVILLAAMVWVAGRPRYQPVFTGLGTEDLRAVTVALQERHLDFRVDEAQGAVYVPEPQVHQVRLDLAMQGLPKNSVVGFEILKETNLGLTDFERRLRYYWALQGELTRTIRAVQGVQDARVHIVIPERSLFIAEQQPATASVLLTLMPGVTLSRDQVRGIVHLVANSVEGLTPEHVTVVDQKGTVLSDALDAAGSGSAARTAIAEQLQLKRTYERELERSLQATLEQIWGPGHVLVRVTADLSFDQQEEKHEIFSPVVNGRSGIIRSEQRTEESAVGQTGAPPAGIPGVTSNIPGYVEPAGGGGPSQMQRLESVTNYEINRVERHIVMAPGRIQRLSAAVFIDGPTMDALQRQRTEQLVSAALGLQPQRGDQVTVESMVFGAAQAPSALQGQLLATQARPGVQGVAWWLAALALAVGVAYWVNRRMRAARQRVQVTMPPVVPETAEPSPEEQERRRMRQEIEQLAREKPEEFVQLLRSWLVEES</sequence>
<evidence type="ECO:0000313" key="13">
    <source>
        <dbReference type="EMBL" id="WRP18446.1"/>
    </source>
</evidence>
<feature type="domain" description="Flagellar M-ring N-terminal" evidence="11">
    <location>
        <begin position="46"/>
        <end position="220"/>
    </location>
</feature>
<evidence type="ECO:0000256" key="7">
    <source>
        <dbReference type="ARBA" id="ARBA00023136"/>
    </source>
</evidence>
<feature type="transmembrane region" description="Helical" evidence="10">
    <location>
        <begin position="438"/>
        <end position="455"/>
    </location>
</feature>
<dbReference type="PRINTS" id="PR01009">
    <property type="entry name" value="FLGMRINGFLIF"/>
</dbReference>
<proteinExistence type="inferred from homology"/>
<evidence type="ECO:0000259" key="11">
    <source>
        <dbReference type="Pfam" id="PF01514"/>
    </source>
</evidence>
<protein>
    <recommendedName>
        <fullName evidence="9">Flagellar M-ring protein</fullName>
    </recommendedName>
</protein>
<dbReference type="EMBL" id="CP141615">
    <property type="protein sequence ID" value="WRP18446.1"/>
    <property type="molecule type" value="Genomic_DNA"/>
</dbReference>
<dbReference type="Proteomes" id="UP001332192">
    <property type="component" value="Chromosome"/>
</dbReference>
<keyword evidence="8 9" id="KW-0975">Bacterial flagellum</keyword>
<evidence type="ECO:0000256" key="6">
    <source>
        <dbReference type="ARBA" id="ARBA00022989"/>
    </source>
</evidence>
<keyword evidence="5 10" id="KW-0812">Transmembrane</keyword>
<dbReference type="InterPro" id="IPR006182">
    <property type="entry name" value="FliF_N_dom"/>
</dbReference>
<dbReference type="Pfam" id="PF08345">
    <property type="entry name" value="YscJ_FliF_C"/>
    <property type="match status" value="1"/>
</dbReference>
<dbReference type="PANTHER" id="PTHR30046:SF0">
    <property type="entry name" value="FLAGELLAR M-RING PROTEIN"/>
    <property type="match status" value="1"/>
</dbReference>
<dbReference type="NCBIfam" id="TIGR00206">
    <property type="entry name" value="fliF"/>
    <property type="match status" value="1"/>
</dbReference>
<evidence type="ECO:0000256" key="4">
    <source>
        <dbReference type="ARBA" id="ARBA00022475"/>
    </source>
</evidence>
<dbReference type="InterPro" id="IPR043427">
    <property type="entry name" value="YscJ/FliF"/>
</dbReference>
<feature type="domain" description="Flagellar M-ring C-terminal" evidence="12">
    <location>
        <begin position="258"/>
        <end position="413"/>
    </location>
</feature>
<dbReference type="Gene3D" id="3.30.300.30">
    <property type="match status" value="1"/>
</dbReference>
<keyword evidence="7 10" id="KW-0472">Membrane</keyword>
<keyword evidence="6 10" id="KW-1133">Transmembrane helix</keyword>
<gene>
    <name evidence="13" type="primary">fliF</name>
    <name evidence="13" type="ORF">U7230_05425</name>
</gene>
<evidence type="ECO:0000256" key="3">
    <source>
        <dbReference type="ARBA" id="ARBA00007971"/>
    </source>
</evidence>
<dbReference type="InterPro" id="IPR045851">
    <property type="entry name" value="AMP-bd_C_sf"/>
</dbReference>
<dbReference type="PANTHER" id="PTHR30046">
    <property type="entry name" value="FLAGELLAR M-RING PROTEIN"/>
    <property type="match status" value="1"/>
</dbReference>
<evidence type="ECO:0000256" key="5">
    <source>
        <dbReference type="ARBA" id="ARBA00022692"/>
    </source>
</evidence>
<dbReference type="InterPro" id="IPR013556">
    <property type="entry name" value="Flag_M-ring_C"/>
</dbReference>